<dbReference type="OMA" id="DWILMGV"/>
<dbReference type="PhylomeDB" id="Q19461"/>
<dbReference type="PIR" id="T20893">
    <property type="entry name" value="T20893"/>
</dbReference>
<dbReference type="SMR" id="Q19461"/>
<gene>
    <name evidence="4 6" type="primary">acp-2</name>
    <name evidence="4" type="ORF">CELE_F14E5.4</name>
    <name evidence="6" type="ORF">F14E5.4</name>
</gene>
<dbReference type="STRING" id="6239.F14E5.4.2"/>
<organism evidence="4 5">
    <name type="scientific">Caenorhabditis elegans</name>
    <dbReference type="NCBI Taxonomy" id="6239"/>
    <lineage>
        <taxon>Eukaryota</taxon>
        <taxon>Metazoa</taxon>
        <taxon>Ecdysozoa</taxon>
        <taxon>Nematoda</taxon>
        <taxon>Chromadorea</taxon>
        <taxon>Rhabditida</taxon>
        <taxon>Rhabditina</taxon>
        <taxon>Rhabditomorpha</taxon>
        <taxon>Rhabditoidea</taxon>
        <taxon>Rhabditidae</taxon>
        <taxon>Peloderinae</taxon>
        <taxon>Caenorhabditis</taxon>
    </lineage>
</organism>
<evidence type="ECO:0000313" key="6">
    <source>
        <dbReference type="WormBase" id="F14E5.4"/>
    </source>
</evidence>
<reference evidence="4 5" key="1">
    <citation type="journal article" date="1998" name="Science">
        <title>Genome sequence of the nematode C. elegans: a platform for investigating biology.</title>
        <authorList>
            <consortium name="The C. elegans sequencing consortium"/>
            <person name="Sulson J.E."/>
            <person name="Waterston R."/>
        </authorList>
    </citation>
    <scope>NUCLEOTIDE SEQUENCE [LARGE SCALE GENOMIC DNA]</scope>
    <source>
        <strain evidence="4 5">Bristol N2</strain>
    </source>
</reference>
<keyword evidence="7" id="KW-1267">Proteomics identification</keyword>
<sequence>MKISWFLFICLIVQFAIALSENPKRIYTQVLFRHGARAPSNSLSDPAYLANFPRGLGELTDRGFENSFRLGRFLKTRYVDSKFVDGNLKPRQMYWRSVNKNRCLSSASTVGAAMFEDPSRHLYVPVLTEEIGENLLNYDQANCPRELELIKEKCPDFGGSFHPWTIYEEFIANCLKYTHPVFKQYPFHTIEAHINEYKNGIPLPPLIAQHINEIMGIYVNVTQFITGTGNHHDPRMMKVKFGNLMNTLLTDIKNKIYMDKEEKHKSDGRVSRREKLAVYSTQDWILMGVLDSLNVLEQTVGLDKYPEYNSMIIFETWKDNGKYFVKVFYKKEEITAEDHELIDVTKFVRNCKRERCLAQDFLDCCDDYRNKGEAESCEASDLKIRTTRSSPPNNIRRDLHVSEFSGPE</sequence>
<dbReference type="Proteomes" id="UP000001940">
    <property type="component" value="Chromosome II"/>
</dbReference>
<evidence type="ECO:0000313" key="5">
    <source>
        <dbReference type="Proteomes" id="UP000001940"/>
    </source>
</evidence>
<dbReference type="InterPro" id="IPR029033">
    <property type="entry name" value="His_PPase_superfam"/>
</dbReference>
<protein>
    <submittedName>
        <fullName evidence="4">ACid Phosphatase family</fullName>
    </submittedName>
</protein>
<feature type="chain" id="PRO_5004187133" evidence="3">
    <location>
        <begin position="19"/>
        <end position="408"/>
    </location>
</feature>
<dbReference type="CTD" id="174343"/>
<evidence type="ECO:0000256" key="2">
    <source>
        <dbReference type="SAM" id="MobiDB-lite"/>
    </source>
</evidence>
<dbReference type="eggNOG" id="KOG3720">
    <property type="taxonomic scope" value="Eukaryota"/>
</dbReference>
<accession>Q19461</accession>
<evidence type="ECO:0007829" key="7">
    <source>
        <dbReference type="PeptideAtlas" id="Q19461"/>
    </source>
</evidence>
<dbReference type="AlphaFoldDB" id="Q19461"/>
<dbReference type="AGR" id="WB:WBGene00008802"/>
<dbReference type="Gene3D" id="3.40.50.1240">
    <property type="entry name" value="Phosphoglycerate mutase-like"/>
    <property type="match status" value="1"/>
</dbReference>
<dbReference type="InterPro" id="IPR000560">
    <property type="entry name" value="His_Pase_clade-2"/>
</dbReference>
<proteinExistence type="evidence at protein level"/>
<dbReference type="WormBase" id="F14E5.4">
    <property type="protein sequence ID" value="CE03207"/>
    <property type="gene ID" value="WBGene00008802"/>
    <property type="gene designation" value="acp-2"/>
</dbReference>
<dbReference type="EMBL" id="BX284602">
    <property type="protein sequence ID" value="CAA91407.1"/>
    <property type="molecule type" value="Genomic_DNA"/>
</dbReference>
<feature type="region of interest" description="Disordered" evidence="2">
    <location>
        <begin position="388"/>
        <end position="408"/>
    </location>
</feature>
<feature type="signal peptide" evidence="3">
    <location>
        <begin position="1"/>
        <end position="18"/>
    </location>
</feature>
<dbReference type="PaxDb" id="6239-F14E5.4.1"/>
<dbReference type="Pfam" id="PF00328">
    <property type="entry name" value="His_Phos_2"/>
    <property type="match status" value="2"/>
</dbReference>
<dbReference type="PANTHER" id="PTHR11567:SF172">
    <property type="entry name" value="ACID PHOSPHATASE FAMILY"/>
    <property type="match status" value="1"/>
</dbReference>
<dbReference type="SUPFAM" id="SSF53254">
    <property type="entry name" value="Phosphoglycerate mutase-like"/>
    <property type="match status" value="1"/>
</dbReference>
<dbReference type="GO" id="GO:0016791">
    <property type="term" value="F:phosphatase activity"/>
    <property type="evidence" value="ECO:0000318"/>
    <property type="project" value="GO_Central"/>
</dbReference>
<dbReference type="PANTHER" id="PTHR11567">
    <property type="entry name" value="ACID PHOSPHATASE-RELATED"/>
    <property type="match status" value="1"/>
</dbReference>
<evidence type="ECO:0000313" key="4">
    <source>
        <dbReference type="EMBL" id="CAA91407.1"/>
    </source>
</evidence>
<dbReference type="UCSC" id="F14E5.4.1">
    <property type="organism name" value="c. elegans"/>
</dbReference>
<dbReference type="InParanoid" id="Q19461"/>
<dbReference type="InterPro" id="IPR050645">
    <property type="entry name" value="Histidine_acid_phosphatase"/>
</dbReference>
<dbReference type="PeptideAtlas" id="Q19461"/>
<dbReference type="KEGG" id="cel:CELE_F14E5.4"/>
<comment type="similarity">
    <text evidence="1">Belongs to the histidine acid phosphatase family.</text>
</comment>
<dbReference type="OrthoDB" id="10257284at2759"/>
<dbReference type="RefSeq" id="NP_495774.1">
    <property type="nucleotide sequence ID" value="NM_063373.8"/>
</dbReference>
<keyword evidence="5" id="KW-1185">Reference proteome</keyword>
<name>Q19461_CAEEL</name>
<dbReference type="GO" id="GO:0004722">
    <property type="term" value="F:protein serine/threonine phosphatase activity"/>
    <property type="evidence" value="ECO:0000314"/>
    <property type="project" value="WormBase"/>
</dbReference>
<dbReference type="GeneID" id="174343"/>
<keyword evidence="3" id="KW-0732">Signal</keyword>
<dbReference type="HOGENOM" id="CLU_041834_0_0_1"/>
<evidence type="ECO:0000256" key="3">
    <source>
        <dbReference type="SAM" id="SignalP"/>
    </source>
</evidence>
<dbReference type="CDD" id="cd07061">
    <property type="entry name" value="HP_HAP_like"/>
    <property type="match status" value="1"/>
</dbReference>
<evidence type="ECO:0000256" key="1">
    <source>
        <dbReference type="ARBA" id="ARBA00005375"/>
    </source>
</evidence>
<dbReference type="Bgee" id="WBGene00008802">
    <property type="expression patterns" value="Expressed in embryo and 2 other cell types or tissues"/>
</dbReference>